<sequence>MSLSMPDDDLNDYEFLKSLEAPPMVDPNAPSPPSSMLLRTKKSSSSSNSPSPLPPPPPPPPGKKAKTALAPLPLPLPLPFRFSAFDAAATAALAAPEAEAESSTSAGLVYLKGIYDAMVKKVSDGADKYKENYKGLLESGDLWDRLTVQCVATFALFHSDNLPIRDAAALKSLPPVNGVDAPGWYLILVQDEEDPEFLRLYAGQAGTQGLQKRRGDHRSKA</sequence>
<comment type="caution">
    <text evidence="2">The sequence shown here is derived from an EMBL/GenBank/DDBJ whole genome shotgun (WGS) entry which is preliminary data.</text>
</comment>
<gene>
    <name evidence="2" type="ORF">BJF96_g3347</name>
</gene>
<evidence type="ECO:0000313" key="3">
    <source>
        <dbReference type="Proteomes" id="UP000236305"/>
    </source>
</evidence>
<feature type="compositionally biased region" description="Low complexity" evidence="1">
    <location>
        <begin position="34"/>
        <end position="50"/>
    </location>
</feature>
<reference evidence="2 3" key="1">
    <citation type="submission" date="2017-12" db="EMBL/GenBank/DDBJ databases">
        <title>Comparative genomics yields insights into virulence evolution of Verticillium dahliae.</title>
        <authorList>
            <person name="Fan R."/>
            <person name="Armitage A.D."/>
            <person name="Cascant-Lopez E."/>
            <person name="Sobczyk M."/>
            <person name="Cockerton H.M."/>
            <person name="Harrison R.J."/>
        </authorList>
    </citation>
    <scope>NUCLEOTIDE SEQUENCE [LARGE SCALE GENOMIC DNA]</scope>
    <source>
        <strain evidence="2 3">12008</strain>
    </source>
</reference>
<feature type="region of interest" description="Disordered" evidence="1">
    <location>
        <begin position="14"/>
        <end position="69"/>
    </location>
</feature>
<evidence type="ECO:0000256" key="1">
    <source>
        <dbReference type="SAM" id="MobiDB-lite"/>
    </source>
</evidence>
<organism evidence="2 3">
    <name type="scientific">Verticillium dahliae</name>
    <name type="common">Verticillium wilt</name>
    <dbReference type="NCBI Taxonomy" id="27337"/>
    <lineage>
        <taxon>Eukaryota</taxon>
        <taxon>Fungi</taxon>
        <taxon>Dikarya</taxon>
        <taxon>Ascomycota</taxon>
        <taxon>Pezizomycotina</taxon>
        <taxon>Sordariomycetes</taxon>
        <taxon>Hypocreomycetidae</taxon>
        <taxon>Glomerellales</taxon>
        <taxon>Plectosphaerellaceae</taxon>
        <taxon>Verticillium</taxon>
    </lineage>
</organism>
<protein>
    <submittedName>
        <fullName evidence="2">Uncharacterized protein</fullName>
    </submittedName>
</protein>
<feature type="compositionally biased region" description="Pro residues" evidence="1">
    <location>
        <begin position="51"/>
        <end position="62"/>
    </location>
</feature>
<accession>A0AA44WPN4</accession>
<evidence type="ECO:0000313" key="2">
    <source>
        <dbReference type="EMBL" id="PNH33615.1"/>
    </source>
</evidence>
<dbReference type="Proteomes" id="UP000236305">
    <property type="component" value="Unassembled WGS sequence"/>
</dbReference>
<dbReference type="AlphaFoldDB" id="A0AA44WPN4"/>
<dbReference type="EMBL" id="MPSH01000008">
    <property type="protein sequence ID" value="PNH33615.1"/>
    <property type="molecule type" value="Genomic_DNA"/>
</dbReference>
<proteinExistence type="predicted"/>
<name>A0AA44WPN4_VERDA</name>